<comment type="caution">
    <text evidence="1">The sequence shown here is derived from an EMBL/GenBank/DDBJ whole genome shotgun (WGS) entry which is preliminary data.</text>
</comment>
<protein>
    <submittedName>
        <fullName evidence="1">MATH domain and coiled-coil domain-containing protein</fullName>
    </submittedName>
</protein>
<proteinExistence type="predicted"/>
<accession>A0ABD0YZU8</accession>
<sequence>MDMLDYKGFKVSYTQVPLVSWIFAEHPDLAEDFKPKNHLVKTAYMNILLGLIEILNRPPMSFSEAELRNAHSELRELTEEAGFNLDWLKTKLEEVSLERKNAIADGSLVEELEEHVKNLKLELDNEKAKSSTACTKFFLLKKVVSDLKLELDNEKGKASSACARVLSLEKVLSDEKAKSSSACAEVLSLKMAVSDLKFELAWRSGKSATSKLASLMDSLSEY</sequence>
<evidence type="ECO:0000313" key="1">
    <source>
        <dbReference type="EMBL" id="KAL1187982.1"/>
    </source>
</evidence>
<dbReference type="Proteomes" id="UP001558713">
    <property type="component" value="Unassembled WGS sequence"/>
</dbReference>
<keyword evidence="2" id="KW-1185">Reference proteome</keyword>
<organism evidence="1 2">
    <name type="scientific">Cardamine amara subsp. amara</name>
    <dbReference type="NCBI Taxonomy" id="228776"/>
    <lineage>
        <taxon>Eukaryota</taxon>
        <taxon>Viridiplantae</taxon>
        <taxon>Streptophyta</taxon>
        <taxon>Embryophyta</taxon>
        <taxon>Tracheophyta</taxon>
        <taxon>Spermatophyta</taxon>
        <taxon>Magnoliopsida</taxon>
        <taxon>eudicotyledons</taxon>
        <taxon>Gunneridae</taxon>
        <taxon>Pentapetalae</taxon>
        <taxon>rosids</taxon>
        <taxon>malvids</taxon>
        <taxon>Brassicales</taxon>
        <taxon>Brassicaceae</taxon>
        <taxon>Cardamineae</taxon>
        <taxon>Cardamine</taxon>
    </lineage>
</organism>
<dbReference type="PANTHER" id="PTHR46236:SF12">
    <property type="entry name" value="MATH DOMAIN-CONTAINING PROTEIN"/>
    <property type="match status" value="1"/>
</dbReference>
<dbReference type="PANTHER" id="PTHR46236">
    <property type="entry name" value="TRAF-LIKE SUPERFAMILY PROTEIN"/>
    <property type="match status" value="1"/>
</dbReference>
<dbReference type="EMBL" id="JBANAX010000936">
    <property type="protein sequence ID" value="KAL1187982.1"/>
    <property type="molecule type" value="Genomic_DNA"/>
</dbReference>
<reference evidence="1 2" key="1">
    <citation type="submission" date="2024-04" db="EMBL/GenBank/DDBJ databases">
        <title>Genome assembly C_amara_ONT_v2.</title>
        <authorList>
            <person name="Yant L."/>
            <person name="Moore C."/>
            <person name="Slenker M."/>
        </authorList>
    </citation>
    <scope>NUCLEOTIDE SEQUENCE [LARGE SCALE GENOMIC DNA]</scope>
    <source>
        <tissue evidence="1">Leaf</tissue>
    </source>
</reference>
<name>A0ABD0YZU8_CARAN</name>
<dbReference type="InterPro" id="IPR050804">
    <property type="entry name" value="MCC"/>
</dbReference>
<evidence type="ECO:0000313" key="2">
    <source>
        <dbReference type="Proteomes" id="UP001558713"/>
    </source>
</evidence>
<gene>
    <name evidence="1" type="ORF">V5N11_007525</name>
</gene>
<dbReference type="AlphaFoldDB" id="A0ABD0YZU8"/>